<keyword evidence="2" id="KW-1185">Reference proteome</keyword>
<dbReference type="AlphaFoldDB" id="A0A7D8Z3F6"/>
<accession>A0A7D8Z3F6</accession>
<proteinExistence type="predicted"/>
<dbReference type="OrthoDB" id="2440523at2759"/>
<comment type="caution">
    <text evidence="1">The sequence shown here is derived from an EMBL/GenBank/DDBJ whole genome shotgun (WGS) entry which is preliminary data.</text>
</comment>
<dbReference type="EMBL" id="QGMG01000087">
    <property type="protein sequence ID" value="TVY57521.1"/>
    <property type="molecule type" value="Genomic_DNA"/>
</dbReference>
<dbReference type="Proteomes" id="UP000481288">
    <property type="component" value="Unassembled WGS sequence"/>
</dbReference>
<evidence type="ECO:0000313" key="2">
    <source>
        <dbReference type="Proteomes" id="UP000481288"/>
    </source>
</evidence>
<evidence type="ECO:0000313" key="1">
    <source>
        <dbReference type="EMBL" id="TVY57521.1"/>
    </source>
</evidence>
<organism evidence="1 2">
    <name type="scientific">Lachnellula cervina</name>
    <dbReference type="NCBI Taxonomy" id="1316786"/>
    <lineage>
        <taxon>Eukaryota</taxon>
        <taxon>Fungi</taxon>
        <taxon>Dikarya</taxon>
        <taxon>Ascomycota</taxon>
        <taxon>Pezizomycotina</taxon>
        <taxon>Leotiomycetes</taxon>
        <taxon>Helotiales</taxon>
        <taxon>Lachnaceae</taxon>
        <taxon>Lachnellula</taxon>
    </lineage>
</organism>
<dbReference type="PANTHER" id="PTHR35596">
    <property type="entry name" value="DUF2263 DOMAIN-CONTAINING PROTEIN"/>
    <property type="match status" value="1"/>
</dbReference>
<reference evidence="1 2" key="1">
    <citation type="submission" date="2018-05" db="EMBL/GenBank/DDBJ databases">
        <title>Whole genome sequencing for identification of molecular markers to develop diagnostic detection tools for the regulated plant pathogen Lachnellula willkommii.</title>
        <authorList>
            <person name="Giroux E."/>
            <person name="Bilodeau G."/>
        </authorList>
    </citation>
    <scope>NUCLEOTIDE SEQUENCE [LARGE SCALE GENOMIC DNA]</scope>
    <source>
        <strain evidence="1 2">CBS 625.97</strain>
    </source>
</reference>
<sequence length="101" mass="11360">MPPSKPKPSEIAAEAKRTYIPYIRQNFSEAWPSTSFLCYSESMCAQPSDHLDRQARFAFYEDDPVDLALKWNAGEKKAIAPVIMPANDKRPGGDWEAGKLL</sequence>
<protein>
    <submittedName>
        <fullName evidence="1">Uncharacterized protein</fullName>
    </submittedName>
</protein>
<name>A0A7D8Z3F6_9HELO</name>
<gene>
    <name evidence="1" type="ORF">LCER1_G001682</name>
</gene>
<dbReference type="PANTHER" id="PTHR35596:SF2">
    <property type="entry name" value="MICROBIAL-TYPE PARG CATALYTIC DOMAIN-CONTAINING PROTEIN"/>
    <property type="match status" value="1"/>
</dbReference>